<organism evidence="1 3">
    <name type="scientific">Araneus ventricosus</name>
    <name type="common">Orbweaver spider</name>
    <name type="synonym">Epeira ventricosa</name>
    <dbReference type="NCBI Taxonomy" id="182803"/>
    <lineage>
        <taxon>Eukaryota</taxon>
        <taxon>Metazoa</taxon>
        <taxon>Ecdysozoa</taxon>
        <taxon>Arthropoda</taxon>
        <taxon>Chelicerata</taxon>
        <taxon>Arachnida</taxon>
        <taxon>Araneae</taxon>
        <taxon>Araneomorphae</taxon>
        <taxon>Entelegynae</taxon>
        <taxon>Araneoidea</taxon>
        <taxon>Araneidae</taxon>
        <taxon>Araneus</taxon>
    </lineage>
</organism>
<dbReference type="EMBL" id="BGPR01001865">
    <property type="protein sequence ID" value="GBM63380.1"/>
    <property type="molecule type" value="Genomic_DNA"/>
</dbReference>
<sequence>MSPASWAGIRLIKCPVCMRTHRCEHAIMDAFIKNGLGSAAETGTLDWSDGQKEIKRNSCKCFPNAVYSFLVKRENLEE</sequence>
<protein>
    <submittedName>
        <fullName evidence="1">Uncharacterized protein</fullName>
    </submittedName>
</protein>
<keyword evidence="3" id="KW-1185">Reference proteome</keyword>
<dbReference type="AlphaFoldDB" id="A0A4Y2HDK8"/>
<evidence type="ECO:0000313" key="3">
    <source>
        <dbReference type="Proteomes" id="UP000499080"/>
    </source>
</evidence>
<comment type="caution">
    <text evidence="1">The sequence shown here is derived from an EMBL/GenBank/DDBJ whole genome shotgun (WGS) entry which is preliminary data.</text>
</comment>
<evidence type="ECO:0000313" key="1">
    <source>
        <dbReference type="EMBL" id="GBM63380.1"/>
    </source>
</evidence>
<proteinExistence type="predicted"/>
<name>A0A4Y2HDK8_ARAVE</name>
<dbReference type="Proteomes" id="UP000499080">
    <property type="component" value="Unassembled WGS sequence"/>
</dbReference>
<accession>A0A4Y2HDK8</accession>
<reference evidence="1 3" key="1">
    <citation type="journal article" date="2019" name="Sci. Rep.">
        <title>Orb-weaving spider Araneus ventricosus genome elucidates the spidroin gene catalogue.</title>
        <authorList>
            <person name="Kono N."/>
            <person name="Nakamura H."/>
            <person name="Ohtoshi R."/>
            <person name="Moran D.A.P."/>
            <person name="Shinohara A."/>
            <person name="Yoshida Y."/>
            <person name="Fujiwara M."/>
            <person name="Mori M."/>
            <person name="Tomita M."/>
            <person name="Arakawa K."/>
        </authorList>
    </citation>
    <scope>NUCLEOTIDE SEQUENCE [LARGE SCALE GENOMIC DNA]</scope>
</reference>
<evidence type="ECO:0000313" key="2">
    <source>
        <dbReference type="EMBL" id="GBN22417.1"/>
    </source>
</evidence>
<dbReference type="EMBL" id="BGPR01006864">
    <property type="protein sequence ID" value="GBN22417.1"/>
    <property type="molecule type" value="Genomic_DNA"/>
</dbReference>
<gene>
    <name evidence="2" type="ORF">AVEN_38376_1</name>
    <name evidence="1" type="ORF">AVEN_64625_1</name>
</gene>